<dbReference type="EMBL" id="ML769420">
    <property type="protein sequence ID" value="KAE9403987.1"/>
    <property type="molecule type" value="Genomic_DNA"/>
</dbReference>
<protein>
    <submittedName>
        <fullName evidence="1">Uncharacterized protein</fullName>
    </submittedName>
</protein>
<accession>A0A6A4I4A2</accession>
<dbReference type="AlphaFoldDB" id="A0A6A4I4A2"/>
<name>A0A6A4I4A2_9AGAR</name>
<gene>
    <name evidence="1" type="ORF">BT96DRAFT_917158</name>
</gene>
<evidence type="ECO:0000313" key="2">
    <source>
        <dbReference type="Proteomes" id="UP000799118"/>
    </source>
</evidence>
<keyword evidence="2" id="KW-1185">Reference proteome</keyword>
<dbReference type="OrthoDB" id="3057617at2759"/>
<proteinExistence type="predicted"/>
<dbReference type="Proteomes" id="UP000799118">
    <property type="component" value="Unassembled WGS sequence"/>
</dbReference>
<organism evidence="1 2">
    <name type="scientific">Gymnopus androsaceus JB14</name>
    <dbReference type="NCBI Taxonomy" id="1447944"/>
    <lineage>
        <taxon>Eukaryota</taxon>
        <taxon>Fungi</taxon>
        <taxon>Dikarya</taxon>
        <taxon>Basidiomycota</taxon>
        <taxon>Agaricomycotina</taxon>
        <taxon>Agaricomycetes</taxon>
        <taxon>Agaricomycetidae</taxon>
        <taxon>Agaricales</taxon>
        <taxon>Marasmiineae</taxon>
        <taxon>Omphalotaceae</taxon>
        <taxon>Gymnopus</taxon>
    </lineage>
</organism>
<evidence type="ECO:0000313" key="1">
    <source>
        <dbReference type="EMBL" id="KAE9403987.1"/>
    </source>
</evidence>
<sequence length="81" mass="9149">MGLAYLCSCCCGFLDTNPGPEGSQKKDIKNDSEFMKRDYRNKDEIMRLNSASVAVQPERPIVMREQDRLVPRDEGAEIPQG</sequence>
<reference evidence="1" key="1">
    <citation type="journal article" date="2019" name="Environ. Microbiol.">
        <title>Fungal ecological strategies reflected in gene transcription - a case study of two litter decomposers.</title>
        <authorList>
            <person name="Barbi F."/>
            <person name="Kohler A."/>
            <person name="Barry K."/>
            <person name="Baskaran P."/>
            <person name="Daum C."/>
            <person name="Fauchery L."/>
            <person name="Ihrmark K."/>
            <person name="Kuo A."/>
            <person name="LaButti K."/>
            <person name="Lipzen A."/>
            <person name="Morin E."/>
            <person name="Grigoriev I.V."/>
            <person name="Henrissat B."/>
            <person name="Lindahl B."/>
            <person name="Martin F."/>
        </authorList>
    </citation>
    <scope>NUCLEOTIDE SEQUENCE</scope>
    <source>
        <strain evidence="1">JB14</strain>
    </source>
</reference>